<gene>
    <name evidence="7" type="ORF">METZ01_LOCUS222457</name>
</gene>
<proteinExistence type="predicted"/>
<feature type="transmembrane region" description="Helical" evidence="5">
    <location>
        <begin position="278"/>
        <end position="296"/>
    </location>
</feature>
<feature type="domain" description="EamA" evidence="6">
    <location>
        <begin position="5"/>
        <end position="137"/>
    </location>
</feature>
<keyword evidence="3 5" id="KW-1133">Transmembrane helix</keyword>
<dbReference type="SUPFAM" id="SSF103481">
    <property type="entry name" value="Multidrug resistance efflux transporter EmrE"/>
    <property type="match status" value="2"/>
</dbReference>
<dbReference type="InterPro" id="IPR037185">
    <property type="entry name" value="EmrE-like"/>
</dbReference>
<keyword evidence="4 5" id="KW-0472">Membrane</keyword>
<feature type="transmembrane region" description="Helical" evidence="5">
    <location>
        <begin position="149"/>
        <end position="166"/>
    </location>
</feature>
<feature type="transmembrane region" description="Helical" evidence="5">
    <location>
        <begin position="66"/>
        <end position="86"/>
    </location>
</feature>
<dbReference type="AlphaFoldDB" id="A0A382G4W3"/>
<evidence type="ECO:0000259" key="6">
    <source>
        <dbReference type="Pfam" id="PF00892"/>
    </source>
</evidence>
<dbReference type="PANTHER" id="PTHR22911">
    <property type="entry name" value="ACYL-MALONYL CONDENSING ENZYME-RELATED"/>
    <property type="match status" value="1"/>
</dbReference>
<dbReference type="Pfam" id="PF00892">
    <property type="entry name" value="EamA"/>
    <property type="match status" value="2"/>
</dbReference>
<sequence length="316" mass="35781">MSNRLGIYYLVSGMFVFVFQDIIIKLLSEKVNLFQILFIRSILTITLVLLFLKISKQTKLLSTSNPIIIAIRSLTFFVGFTLFYYAQSQMPVANALTLFYVSPFFITILSMFVLGEKIDLGHWVIIILGFSGVYFITNPNFQEFNYINLLPVLCAMFYGVFMVLTKKYSTTESSFAQLFYLSLGSLLASGILGLIVGDGKFFSNNSVSMNYMLREWNFTNTGEIVLIVISALCGCIGSFLLLSAYRIGNPSRITPFEYSGLIPTIMLGYLIWDDIPTKNTWIGILIIIGCGLYLFYRQNSFSDKSLKKSINRTINN</sequence>
<feature type="transmembrane region" description="Helical" evidence="5">
    <location>
        <begin position="33"/>
        <end position="54"/>
    </location>
</feature>
<evidence type="ECO:0000256" key="1">
    <source>
        <dbReference type="ARBA" id="ARBA00004141"/>
    </source>
</evidence>
<feature type="transmembrane region" description="Helical" evidence="5">
    <location>
        <begin position="92"/>
        <end position="113"/>
    </location>
</feature>
<evidence type="ECO:0000256" key="5">
    <source>
        <dbReference type="SAM" id="Phobius"/>
    </source>
</evidence>
<keyword evidence="2 5" id="KW-0812">Transmembrane</keyword>
<comment type="subcellular location">
    <subcellularLocation>
        <location evidence="1">Membrane</location>
        <topology evidence="1">Multi-pass membrane protein</topology>
    </subcellularLocation>
</comment>
<feature type="transmembrane region" description="Helical" evidence="5">
    <location>
        <begin position="178"/>
        <end position="197"/>
    </location>
</feature>
<organism evidence="7">
    <name type="scientific">marine metagenome</name>
    <dbReference type="NCBI Taxonomy" id="408172"/>
    <lineage>
        <taxon>unclassified sequences</taxon>
        <taxon>metagenomes</taxon>
        <taxon>ecological metagenomes</taxon>
    </lineage>
</organism>
<dbReference type="EMBL" id="UINC01053279">
    <property type="protein sequence ID" value="SVB69603.1"/>
    <property type="molecule type" value="Genomic_DNA"/>
</dbReference>
<dbReference type="Gene3D" id="1.10.3730.20">
    <property type="match status" value="1"/>
</dbReference>
<feature type="transmembrane region" description="Helical" evidence="5">
    <location>
        <begin position="120"/>
        <end position="137"/>
    </location>
</feature>
<feature type="transmembrane region" description="Helical" evidence="5">
    <location>
        <begin position="256"/>
        <end position="272"/>
    </location>
</feature>
<evidence type="ECO:0000256" key="4">
    <source>
        <dbReference type="ARBA" id="ARBA00023136"/>
    </source>
</evidence>
<feature type="transmembrane region" description="Helical" evidence="5">
    <location>
        <begin position="224"/>
        <end position="244"/>
    </location>
</feature>
<dbReference type="GO" id="GO:0016020">
    <property type="term" value="C:membrane"/>
    <property type="evidence" value="ECO:0007669"/>
    <property type="project" value="UniProtKB-SubCell"/>
</dbReference>
<evidence type="ECO:0000313" key="7">
    <source>
        <dbReference type="EMBL" id="SVB69603.1"/>
    </source>
</evidence>
<dbReference type="InterPro" id="IPR000620">
    <property type="entry name" value="EamA_dom"/>
</dbReference>
<evidence type="ECO:0000256" key="3">
    <source>
        <dbReference type="ARBA" id="ARBA00022989"/>
    </source>
</evidence>
<reference evidence="7" key="1">
    <citation type="submission" date="2018-05" db="EMBL/GenBank/DDBJ databases">
        <authorList>
            <person name="Lanie J.A."/>
            <person name="Ng W.-L."/>
            <person name="Kazmierczak K.M."/>
            <person name="Andrzejewski T.M."/>
            <person name="Davidsen T.M."/>
            <person name="Wayne K.J."/>
            <person name="Tettelin H."/>
            <person name="Glass J.I."/>
            <person name="Rusch D."/>
            <person name="Podicherti R."/>
            <person name="Tsui H.-C.T."/>
            <person name="Winkler M.E."/>
        </authorList>
    </citation>
    <scope>NUCLEOTIDE SEQUENCE</scope>
</reference>
<evidence type="ECO:0000256" key="2">
    <source>
        <dbReference type="ARBA" id="ARBA00022692"/>
    </source>
</evidence>
<accession>A0A382G4W3</accession>
<feature type="domain" description="EamA" evidence="6">
    <location>
        <begin position="149"/>
        <end position="289"/>
    </location>
</feature>
<name>A0A382G4W3_9ZZZZ</name>
<protein>
    <recommendedName>
        <fullName evidence="6">EamA domain-containing protein</fullName>
    </recommendedName>
</protein>
<dbReference type="PANTHER" id="PTHR22911:SF6">
    <property type="entry name" value="SOLUTE CARRIER FAMILY 35 MEMBER G1"/>
    <property type="match status" value="1"/>
</dbReference>
<feature type="transmembrane region" description="Helical" evidence="5">
    <location>
        <begin position="7"/>
        <end position="27"/>
    </location>
</feature>